<dbReference type="Gene3D" id="3.40.630.10">
    <property type="entry name" value="Zn peptidases"/>
    <property type="match status" value="1"/>
</dbReference>
<dbReference type="EMBL" id="JACRSY010000014">
    <property type="protein sequence ID" value="MBC8579896.1"/>
    <property type="molecule type" value="Genomic_DNA"/>
</dbReference>
<dbReference type="CDD" id="cd03887">
    <property type="entry name" value="M20_Acy1L2"/>
    <property type="match status" value="1"/>
</dbReference>
<dbReference type="Proteomes" id="UP000655830">
    <property type="component" value="Unassembled WGS sequence"/>
</dbReference>
<gene>
    <name evidence="3" type="ORF">H8718_10190</name>
</gene>
<dbReference type="InterPro" id="IPR017439">
    <property type="entry name" value="Amidohydrolase"/>
</dbReference>
<dbReference type="SUPFAM" id="SSF53187">
    <property type="entry name" value="Zn-dependent exopeptidases"/>
    <property type="match status" value="1"/>
</dbReference>
<dbReference type="PANTHER" id="PTHR30575">
    <property type="entry name" value="PEPTIDASE M20"/>
    <property type="match status" value="1"/>
</dbReference>
<name>A0A926EF26_9FIRM</name>
<dbReference type="GO" id="GO:0071713">
    <property type="term" value="F:para-aminobenzoyl-glutamate hydrolase activity"/>
    <property type="evidence" value="ECO:0007669"/>
    <property type="project" value="TreeGrafter"/>
</dbReference>
<sequence length="398" mass="41852">MNKILTEVTKMIAREIILDTVAAINERLVEISHAIHARPEISNEEEFACEILSKELQSHGFDVITDIAGHRTGFIATKSSSKAGATIGFLAEYDALPGLGHACGHNIIGVTSIGAAIALSKVIDDIGGTIKVFGTPAEEGGVNGSAKASYVKAGLFEGTDVAMMIHPGSHNQKTPSSLAIAPMDFEFFGKPAHAASCPEDGINALDALLLFYNGIAALRQQLTSDVRIHGVILDGGQAANIIPDYTRARFYLRAATSEGLQEVIRKVKSIAEGSALSTGCTTKYTHIQHVLDNLSPNAILDDIFATTLEELGETVSTVDRAMGSTDAGNVSHAIPTIHPTLSISDTPIPAHTVEFASACISPKADASISLGAKTLALTGLKVLTDSALLENIKRTFTA</sequence>
<dbReference type="Pfam" id="PF01546">
    <property type="entry name" value="Peptidase_M20"/>
    <property type="match status" value="1"/>
</dbReference>
<dbReference type="PANTHER" id="PTHR30575:SF0">
    <property type="entry name" value="XAA-ARG DIPEPTIDASE"/>
    <property type="match status" value="1"/>
</dbReference>
<evidence type="ECO:0000259" key="2">
    <source>
        <dbReference type="Pfam" id="PF07687"/>
    </source>
</evidence>
<dbReference type="InterPro" id="IPR036264">
    <property type="entry name" value="Bact_exopeptidase_dim_dom"/>
</dbReference>
<organism evidence="3 4">
    <name type="scientific">Zhenhengia yiwuensis</name>
    <dbReference type="NCBI Taxonomy" id="2763666"/>
    <lineage>
        <taxon>Bacteria</taxon>
        <taxon>Bacillati</taxon>
        <taxon>Bacillota</taxon>
        <taxon>Clostridia</taxon>
        <taxon>Lachnospirales</taxon>
        <taxon>Lachnospiraceae</taxon>
        <taxon>Zhenhengia</taxon>
    </lineage>
</organism>
<dbReference type="GO" id="GO:0016805">
    <property type="term" value="F:dipeptidase activity"/>
    <property type="evidence" value="ECO:0007669"/>
    <property type="project" value="InterPro"/>
</dbReference>
<comment type="similarity">
    <text evidence="1">Belongs to the peptidase M20A family.</text>
</comment>
<dbReference type="InterPro" id="IPR002933">
    <property type="entry name" value="Peptidase_M20"/>
</dbReference>
<dbReference type="FunFam" id="3.30.70.360:FF:000004">
    <property type="entry name" value="Peptidase M20 domain-containing protein 2"/>
    <property type="match status" value="1"/>
</dbReference>
<dbReference type="InterPro" id="IPR052030">
    <property type="entry name" value="Peptidase_M20/M20A_hydrolases"/>
</dbReference>
<protein>
    <recommendedName>
        <fullName evidence="1">Peptidase M20 domain-containing protein 2</fullName>
    </recommendedName>
</protein>
<feature type="domain" description="Peptidase M20 dimerisation" evidence="2">
    <location>
        <begin position="183"/>
        <end position="272"/>
    </location>
</feature>
<evidence type="ECO:0000313" key="3">
    <source>
        <dbReference type="EMBL" id="MBC8579896.1"/>
    </source>
</evidence>
<dbReference type="Pfam" id="PF07687">
    <property type="entry name" value="M20_dimer"/>
    <property type="match status" value="1"/>
</dbReference>
<dbReference type="SUPFAM" id="SSF55031">
    <property type="entry name" value="Bacterial exopeptidase dimerisation domain"/>
    <property type="match status" value="1"/>
</dbReference>
<accession>A0A926EF26</accession>
<dbReference type="GO" id="GO:0005737">
    <property type="term" value="C:cytoplasm"/>
    <property type="evidence" value="ECO:0007669"/>
    <property type="project" value="TreeGrafter"/>
</dbReference>
<dbReference type="NCBIfam" id="TIGR01891">
    <property type="entry name" value="amidohydrolases"/>
    <property type="match status" value="1"/>
</dbReference>
<dbReference type="PIRSF" id="PIRSF037226">
    <property type="entry name" value="Amidohydrolase_ACY1L2_prd"/>
    <property type="match status" value="1"/>
</dbReference>
<dbReference type="GO" id="GO:0046657">
    <property type="term" value="P:folic acid catabolic process"/>
    <property type="evidence" value="ECO:0007669"/>
    <property type="project" value="TreeGrafter"/>
</dbReference>
<reference evidence="3" key="1">
    <citation type="submission" date="2020-08" db="EMBL/GenBank/DDBJ databases">
        <title>Genome public.</title>
        <authorList>
            <person name="Liu C."/>
            <person name="Sun Q."/>
        </authorList>
    </citation>
    <scope>NUCLEOTIDE SEQUENCE</scope>
    <source>
        <strain evidence="3">NSJ-12</strain>
    </source>
</reference>
<keyword evidence="4" id="KW-1185">Reference proteome</keyword>
<dbReference type="InterPro" id="IPR017144">
    <property type="entry name" value="Xaa-Arg_dipeptidase"/>
</dbReference>
<dbReference type="Gene3D" id="3.30.70.360">
    <property type="match status" value="1"/>
</dbReference>
<comment type="caution">
    <text evidence="3">The sequence shown here is derived from an EMBL/GenBank/DDBJ whole genome shotgun (WGS) entry which is preliminary data.</text>
</comment>
<evidence type="ECO:0000313" key="4">
    <source>
        <dbReference type="Proteomes" id="UP000655830"/>
    </source>
</evidence>
<dbReference type="InterPro" id="IPR011650">
    <property type="entry name" value="Peptidase_M20_dimer"/>
</dbReference>
<evidence type="ECO:0000256" key="1">
    <source>
        <dbReference type="PIRNR" id="PIRNR037226"/>
    </source>
</evidence>
<proteinExistence type="inferred from homology"/>
<dbReference type="AlphaFoldDB" id="A0A926EF26"/>